<protein>
    <submittedName>
        <fullName evidence="1">Uncharacterized protein</fullName>
    </submittedName>
</protein>
<dbReference type="AlphaFoldDB" id="A0A7W5V3P2"/>
<dbReference type="EMBL" id="JACIBV010000001">
    <property type="protein sequence ID" value="MBB3729942.1"/>
    <property type="molecule type" value="Genomic_DNA"/>
</dbReference>
<name>A0A7W5V3P2_9ACTN</name>
<gene>
    <name evidence="1" type="ORF">FHR33_005802</name>
</gene>
<proteinExistence type="predicted"/>
<organism evidence="1 2">
    <name type="scientific">Nonomuraea dietziae</name>
    <dbReference type="NCBI Taxonomy" id="65515"/>
    <lineage>
        <taxon>Bacteria</taxon>
        <taxon>Bacillati</taxon>
        <taxon>Actinomycetota</taxon>
        <taxon>Actinomycetes</taxon>
        <taxon>Streptosporangiales</taxon>
        <taxon>Streptosporangiaceae</taxon>
        <taxon>Nonomuraea</taxon>
    </lineage>
</organism>
<dbReference type="RefSeq" id="WP_183653919.1">
    <property type="nucleotide sequence ID" value="NZ_JACIBV010000001.1"/>
</dbReference>
<dbReference type="Gene3D" id="3.40.630.30">
    <property type="match status" value="1"/>
</dbReference>
<comment type="caution">
    <text evidence="1">The sequence shown here is derived from an EMBL/GenBank/DDBJ whole genome shotgun (WGS) entry which is preliminary data.</text>
</comment>
<dbReference type="GeneID" id="95392110"/>
<accession>A0A7W5V3P2</accession>
<evidence type="ECO:0000313" key="1">
    <source>
        <dbReference type="EMBL" id="MBB3729942.1"/>
    </source>
</evidence>
<evidence type="ECO:0000313" key="2">
    <source>
        <dbReference type="Proteomes" id="UP000579945"/>
    </source>
</evidence>
<dbReference type="InterPro" id="IPR046036">
    <property type="entry name" value="DUF5994"/>
</dbReference>
<keyword evidence="2" id="KW-1185">Reference proteome</keyword>
<reference evidence="1 2" key="1">
    <citation type="submission" date="2020-08" db="EMBL/GenBank/DDBJ databases">
        <title>Sequencing the genomes of 1000 actinobacteria strains.</title>
        <authorList>
            <person name="Klenk H.-P."/>
        </authorList>
    </citation>
    <scope>NUCLEOTIDE SEQUENCE [LARGE SCALE GENOMIC DNA]</scope>
    <source>
        <strain evidence="1 2">DSM 44320</strain>
    </source>
</reference>
<sequence length="423" mass="44830">MMPNHTTDSAGVRLVLEPTETRDGVLHGAWWPRSHDLRGELAALVTDLGRRLGTILRVRVDHDAWDDVPSSLMIAGRFLRIGDLPSPMGTITVIRGGHDGFLLLVVPPETTATRAASMMAAAARPSNGACAAELLASRGPAEEPPSETRLAMTRAYTQADETAVLALVNADRLPGQPMCSGQMLADAVEGTCVDNPSPWAELDPPRTEVLIDDSGDVVGVISYTTRARDAAGLILWLHGNENTTVIEALVQRALDCLEGCSFVHAFTVASALTSGLGALPCVRRATTRKVLEHAGFAGSDSWRYLHRGVGGLGLAQTGPPVRVAACVRPSGWWLSVAEHEIGVEAVAGTPSHGVGVLWWLGTDTAHDDAALDKAVLDRALALLYANGAREIVLYAEGEPLPARSLFDTAGFVDVDHLASYARG</sequence>
<dbReference type="Proteomes" id="UP000579945">
    <property type="component" value="Unassembled WGS sequence"/>
</dbReference>
<dbReference type="Pfam" id="PF19457">
    <property type="entry name" value="DUF5994"/>
    <property type="match status" value="1"/>
</dbReference>